<keyword evidence="1" id="KW-0479">Metal-binding</keyword>
<feature type="compositionally biased region" description="Basic and acidic residues" evidence="2">
    <location>
        <begin position="283"/>
        <end position="295"/>
    </location>
</feature>
<feature type="compositionally biased region" description="Basic and acidic residues" evidence="2">
    <location>
        <begin position="324"/>
        <end position="337"/>
    </location>
</feature>
<feature type="region of interest" description="Disordered" evidence="2">
    <location>
        <begin position="208"/>
        <end position="384"/>
    </location>
</feature>
<gene>
    <name evidence="4" type="ORF">ElyMa_005591400</name>
</gene>
<proteinExistence type="predicted"/>
<protein>
    <recommendedName>
        <fullName evidence="3">C2H2-type domain-containing protein</fullName>
    </recommendedName>
</protein>
<keyword evidence="5" id="KW-1185">Reference proteome</keyword>
<keyword evidence="1" id="KW-0862">Zinc</keyword>
<evidence type="ECO:0000259" key="3">
    <source>
        <dbReference type="PROSITE" id="PS50157"/>
    </source>
</evidence>
<dbReference type="GO" id="GO:0008270">
    <property type="term" value="F:zinc ion binding"/>
    <property type="evidence" value="ECO:0007669"/>
    <property type="project" value="UniProtKB-KW"/>
</dbReference>
<dbReference type="EMBL" id="BMAT01011161">
    <property type="protein sequence ID" value="GFR67758.1"/>
    <property type="molecule type" value="Genomic_DNA"/>
</dbReference>
<feature type="compositionally biased region" description="Basic and acidic residues" evidence="2">
    <location>
        <begin position="220"/>
        <end position="234"/>
    </location>
</feature>
<reference evidence="4 5" key="1">
    <citation type="journal article" date="2021" name="Elife">
        <title>Chloroplast acquisition without the gene transfer in kleptoplastic sea slugs, Plakobranchus ocellatus.</title>
        <authorList>
            <person name="Maeda T."/>
            <person name="Takahashi S."/>
            <person name="Yoshida T."/>
            <person name="Shimamura S."/>
            <person name="Takaki Y."/>
            <person name="Nagai Y."/>
            <person name="Toyoda A."/>
            <person name="Suzuki Y."/>
            <person name="Arimoto A."/>
            <person name="Ishii H."/>
            <person name="Satoh N."/>
            <person name="Nishiyama T."/>
            <person name="Hasebe M."/>
            <person name="Maruyama T."/>
            <person name="Minagawa J."/>
            <person name="Obokata J."/>
            <person name="Shigenobu S."/>
        </authorList>
    </citation>
    <scope>NUCLEOTIDE SEQUENCE [LARGE SCALE GENOMIC DNA]</scope>
</reference>
<evidence type="ECO:0000313" key="4">
    <source>
        <dbReference type="EMBL" id="GFR67758.1"/>
    </source>
</evidence>
<feature type="compositionally biased region" description="Basic and acidic residues" evidence="2">
    <location>
        <begin position="1"/>
        <end position="15"/>
    </location>
</feature>
<accession>A0AAV4F4Y5</accession>
<feature type="compositionally biased region" description="Low complexity" evidence="2">
    <location>
        <begin position="271"/>
        <end position="280"/>
    </location>
</feature>
<dbReference type="PROSITE" id="PS00028">
    <property type="entry name" value="ZINC_FINGER_C2H2_1"/>
    <property type="match status" value="1"/>
</dbReference>
<feature type="compositionally biased region" description="Polar residues" evidence="2">
    <location>
        <begin position="240"/>
        <end position="252"/>
    </location>
</feature>
<dbReference type="PROSITE" id="PS50157">
    <property type="entry name" value="ZINC_FINGER_C2H2_2"/>
    <property type="match status" value="1"/>
</dbReference>
<keyword evidence="1" id="KW-0863">Zinc-finger</keyword>
<organism evidence="4 5">
    <name type="scientific">Elysia marginata</name>
    <dbReference type="NCBI Taxonomy" id="1093978"/>
    <lineage>
        <taxon>Eukaryota</taxon>
        <taxon>Metazoa</taxon>
        <taxon>Spiralia</taxon>
        <taxon>Lophotrochozoa</taxon>
        <taxon>Mollusca</taxon>
        <taxon>Gastropoda</taxon>
        <taxon>Heterobranchia</taxon>
        <taxon>Euthyneura</taxon>
        <taxon>Panpulmonata</taxon>
        <taxon>Sacoglossa</taxon>
        <taxon>Placobranchoidea</taxon>
        <taxon>Plakobranchidae</taxon>
        <taxon>Elysia</taxon>
    </lineage>
</organism>
<feature type="compositionally biased region" description="Low complexity" evidence="2">
    <location>
        <begin position="303"/>
        <end position="323"/>
    </location>
</feature>
<dbReference type="InterPro" id="IPR013087">
    <property type="entry name" value="Znf_C2H2_type"/>
</dbReference>
<name>A0AAV4F4Y5_9GAST</name>
<comment type="caution">
    <text evidence="4">The sequence shown here is derived from an EMBL/GenBank/DDBJ whole genome shotgun (WGS) entry which is preliminary data.</text>
</comment>
<sequence length="384" mass="42211">MASTRLEDDEKDKMSKQHIGAHLDQPDEGESSDKELPEPIRPPRKMPSLPPIGISQVKDLLTKMPEQNIMRQVANNLTSGAYHSDDSGSEMAMLGLFDCILETTLHHNDDDDEENSPKEMPCGFCNKIFNSKMRLQTHILVLHSQEDPSLLNVTHGAPRRELQRSHSNSKTAGSEAIDAKARPFSQGLFNMDVSQAVDADLVKHLPPKQRVKLSPKTRLISRDQLELHQSKKNSDVPGDSTVSHPIPETNTAKGAAYSEGHSSTQGDAKDLSSTSTSLLSQKTDTEKSDTEEPRITRLRGRSGSRSLPESSLSSSSIHSPGPSGEKRRSSRHQDKSNEPVSSSLSAPKRKTRDIAPNLESKKLKISGGASEGDNKKSHSTRRNR</sequence>
<evidence type="ECO:0000313" key="5">
    <source>
        <dbReference type="Proteomes" id="UP000762676"/>
    </source>
</evidence>
<dbReference type="Proteomes" id="UP000762676">
    <property type="component" value="Unassembled WGS sequence"/>
</dbReference>
<feature type="region of interest" description="Disordered" evidence="2">
    <location>
        <begin position="1"/>
        <end position="51"/>
    </location>
</feature>
<dbReference type="AlphaFoldDB" id="A0AAV4F4Y5"/>
<feature type="domain" description="C2H2-type" evidence="3">
    <location>
        <begin position="120"/>
        <end position="148"/>
    </location>
</feature>
<feature type="region of interest" description="Disordered" evidence="2">
    <location>
        <begin position="158"/>
        <end position="179"/>
    </location>
</feature>
<evidence type="ECO:0000256" key="2">
    <source>
        <dbReference type="SAM" id="MobiDB-lite"/>
    </source>
</evidence>
<evidence type="ECO:0000256" key="1">
    <source>
        <dbReference type="PROSITE-ProRule" id="PRU00042"/>
    </source>
</evidence>